<reference evidence="1" key="1">
    <citation type="journal article" date="2014" name="PLoS Genet.">
        <title>The Genome of Spironucleus salmonicida Highlights a Fish Pathogen Adapted to Fluctuating Environments.</title>
        <authorList>
            <person name="Xu F."/>
            <person name="Jerlstrom-Hultqvist J."/>
            <person name="Einarsson E."/>
            <person name="Astvaldsson A."/>
            <person name="Svard S.G."/>
            <person name="Andersson J.O."/>
        </authorList>
    </citation>
    <scope>NUCLEOTIDE SEQUENCE</scope>
</reference>
<protein>
    <submittedName>
        <fullName evidence="1">Uncharacterized protein</fullName>
    </submittedName>
</protein>
<dbReference type="EMBL" id="KI546088">
    <property type="protein sequence ID" value="EST45857.1"/>
    <property type="molecule type" value="Genomic_DNA"/>
</dbReference>
<evidence type="ECO:0000313" key="1">
    <source>
        <dbReference type="EMBL" id="EST45857.1"/>
    </source>
</evidence>
<proteinExistence type="predicted"/>
<organism evidence="1">
    <name type="scientific">Spironucleus salmonicida</name>
    <dbReference type="NCBI Taxonomy" id="348837"/>
    <lineage>
        <taxon>Eukaryota</taxon>
        <taxon>Metamonada</taxon>
        <taxon>Diplomonadida</taxon>
        <taxon>Hexamitidae</taxon>
        <taxon>Hexamitinae</taxon>
        <taxon>Spironucleus</taxon>
    </lineage>
</organism>
<name>V6LMD6_9EUKA</name>
<dbReference type="VEuPathDB" id="GiardiaDB:SS50377_22660"/>
<gene>
    <name evidence="1" type="ORF">SS50377_14199</name>
</gene>
<dbReference type="AlphaFoldDB" id="V6LMD6"/>
<accession>V6LMD6</accession>
<sequence length="349" mass="39267">MQFARQAGQASLSLQKPGAHLEHVCINISNPTMHVQHPVRAVLQVAQFLNALHVQGTMDMAQHASHWPAADKAQFSAHWVHAVGAAIVPVHTMQFGEQFRQSVRSSPTSSGQYVLGSVHVVGQALEHCFVICGGVGVVKLGIIVKFCGQLIFILPTCRQSMLRIQQTQQKIPSISYRNQYEYKEKQTQNYFSKNVKLFKIICINIQFYENQSCVLTEIEISNSTNRWQTMPVLLTFAICSKHHEQHSKVVQTKTGIGSKCIAIHKHCQVLVQNGKLTRDLPHARFGSSSPVRYFTEICHMAAQYQQQKYPNITRTRLVDGFIVRNVNAVQLNRTPISDKLAILTRGGRF</sequence>